<dbReference type="EMBL" id="CAHIKZ030000633">
    <property type="protein sequence ID" value="CAE1230411.1"/>
    <property type="molecule type" value="Genomic_DNA"/>
</dbReference>
<evidence type="ECO:0000313" key="3">
    <source>
        <dbReference type="Proteomes" id="UP000597762"/>
    </source>
</evidence>
<dbReference type="AlphaFoldDB" id="A0A812BLE9"/>
<protein>
    <submittedName>
        <fullName evidence="2">Uncharacterized protein</fullName>
    </submittedName>
</protein>
<evidence type="ECO:0000256" key="1">
    <source>
        <dbReference type="SAM" id="Phobius"/>
    </source>
</evidence>
<keyword evidence="3" id="KW-1185">Reference proteome</keyword>
<dbReference type="Proteomes" id="UP000597762">
    <property type="component" value="Unassembled WGS sequence"/>
</dbReference>
<comment type="caution">
    <text evidence="2">The sequence shown here is derived from an EMBL/GenBank/DDBJ whole genome shotgun (WGS) entry which is preliminary data.</text>
</comment>
<reference evidence="2" key="1">
    <citation type="submission" date="2021-01" db="EMBL/GenBank/DDBJ databases">
        <authorList>
            <person name="Li R."/>
            <person name="Bekaert M."/>
        </authorList>
    </citation>
    <scope>NUCLEOTIDE SEQUENCE</scope>
    <source>
        <strain evidence="2">Farmed</strain>
    </source>
</reference>
<name>A0A812BLE9_ACAPH</name>
<evidence type="ECO:0000313" key="2">
    <source>
        <dbReference type="EMBL" id="CAE1230411.1"/>
    </source>
</evidence>
<gene>
    <name evidence="2" type="ORF">SPHA_17693</name>
</gene>
<feature type="transmembrane region" description="Helical" evidence="1">
    <location>
        <begin position="109"/>
        <end position="129"/>
    </location>
</feature>
<feature type="transmembrane region" description="Helical" evidence="1">
    <location>
        <begin position="48"/>
        <end position="69"/>
    </location>
</feature>
<organism evidence="2 3">
    <name type="scientific">Acanthosepion pharaonis</name>
    <name type="common">Pharaoh cuttlefish</name>
    <name type="synonym">Sepia pharaonis</name>
    <dbReference type="NCBI Taxonomy" id="158019"/>
    <lineage>
        <taxon>Eukaryota</taxon>
        <taxon>Metazoa</taxon>
        <taxon>Spiralia</taxon>
        <taxon>Lophotrochozoa</taxon>
        <taxon>Mollusca</taxon>
        <taxon>Cephalopoda</taxon>
        <taxon>Coleoidea</taxon>
        <taxon>Decapodiformes</taxon>
        <taxon>Sepiida</taxon>
        <taxon>Sepiina</taxon>
        <taxon>Sepiidae</taxon>
        <taxon>Acanthosepion</taxon>
    </lineage>
</organism>
<keyword evidence="1" id="KW-0812">Transmembrane</keyword>
<sequence>MEGLTTANYNPYSKFHKSQFFPPETQGKKSFKTKQERQNKSFYIPSNVFFFLIPTLSLSLLLFCPLLTFSPCSLSLLSPSLFIALFLSVSLYSHHLFLFLHSISSYSNTFLPIIFSTLLLILFFTTHIFMYSPFLLCFFHIHFLSLCSLIQAIPFFPSPFFTFFVSPFCNNIPFFSFLSFSQFISSSIITLSPSDPDPIA</sequence>
<proteinExistence type="predicted"/>
<feature type="transmembrane region" description="Helical" evidence="1">
    <location>
        <begin position="81"/>
        <end position="103"/>
    </location>
</feature>
<feature type="transmembrane region" description="Helical" evidence="1">
    <location>
        <begin position="134"/>
        <end position="154"/>
    </location>
</feature>
<keyword evidence="1" id="KW-1133">Transmembrane helix</keyword>
<keyword evidence="1" id="KW-0472">Membrane</keyword>
<accession>A0A812BLE9</accession>